<gene>
    <name evidence="2" type="ORF">J2Z30_002790</name>
</gene>
<name>A0ABS4MPZ1_9ACTN</name>
<dbReference type="EMBL" id="JAGGLR010000006">
    <property type="protein sequence ID" value="MBP2061781.1"/>
    <property type="molecule type" value="Genomic_DNA"/>
</dbReference>
<reference evidence="2 3" key="1">
    <citation type="submission" date="2021-03" db="EMBL/GenBank/DDBJ databases">
        <title>Genomic Encyclopedia of Type Strains, Phase IV (KMG-IV): sequencing the most valuable type-strain genomes for metagenomic binning, comparative biology and taxonomic classification.</title>
        <authorList>
            <person name="Goeker M."/>
        </authorList>
    </citation>
    <scope>NUCLEOTIDE SEQUENCE [LARGE SCALE GENOMIC DNA]</scope>
    <source>
        <strain evidence="2 3">DSM 41954</strain>
    </source>
</reference>
<keyword evidence="3" id="KW-1185">Reference proteome</keyword>
<sequence>MSGKQEHKASPSTNQEEESAPVPERPTESAAEASSKAAGTVDAIDEVLEEFDDLTLEELGFQKEDKVDPALVDKAIEEKVKGFQQKGGQ</sequence>
<dbReference type="Proteomes" id="UP000756710">
    <property type="component" value="Unassembled WGS sequence"/>
</dbReference>
<evidence type="ECO:0000313" key="2">
    <source>
        <dbReference type="EMBL" id="MBP2061781.1"/>
    </source>
</evidence>
<proteinExistence type="predicted"/>
<organism evidence="2 3">
    <name type="scientific">Streptomyces iranensis</name>
    <dbReference type="NCBI Taxonomy" id="576784"/>
    <lineage>
        <taxon>Bacteria</taxon>
        <taxon>Bacillati</taxon>
        <taxon>Actinomycetota</taxon>
        <taxon>Actinomycetes</taxon>
        <taxon>Kitasatosporales</taxon>
        <taxon>Streptomycetaceae</taxon>
        <taxon>Streptomyces</taxon>
        <taxon>Streptomyces violaceusniger group</taxon>
    </lineage>
</organism>
<accession>A0ABS4MPZ1</accession>
<comment type="caution">
    <text evidence="2">The sequence shown here is derived from an EMBL/GenBank/DDBJ whole genome shotgun (WGS) entry which is preliminary data.</text>
</comment>
<feature type="compositionally biased region" description="Low complexity" evidence="1">
    <location>
        <begin position="28"/>
        <end position="38"/>
    </location>
</feature>
<evidence type="ECO:0000313" key="3">
    <source>
        <dbReference type="Proteomes" id="UP000756710"/>
    </source>
</evidence>
<evidence type="ECO:0000256" key="1">
    <source>
        <dbReference type="SAM" id="MobiDB-lite"/>
    </source>
</evidence>
<dbReference type="RefSeq" id="WP_209468666.1">
    <property type="nucleotide sequence ID" value="NZ_BAABDR010000045.1"/>
</dbReference>
<protein>
    <submittedName>
        <fullName evidence="2">Uncharacterized protein</fullName>
    </submittedName>
</protein>
<feature type="region of interest" description="Disordered" evidence="1">
    <location>
        <begin position="1"/>
        <end position="41"/>
    </location>
</feature>